<sequence length="305" mass="35572">MLSSRPEYPTNVICIPQVPMGCPCAQKRYAGPVQKWIRIREHGFTCAASGLDSSFTLPNKIRGNIVMMNGQRAPVVKDRHTMQENIYATLRGQICWLERAPGSIMSASEIAASMTILMERTVSRTPVREAFLQLEKEGLVSMMPQYGTVVTKIDRERAKEERQLRYLLELENINSVVERATEDDYRQLRELIEQQEKMIEQYLNLQYFALDDKFHHDQFLIGGHPLFLEILKTRNSHYDRMRTMTTWDINNVKNSIRQHVELVNALEKKKAEEAKQILQDHLCKLMDEEGDLFRQYPEYFTVLQS</sequence>
<dbReference type="GO" id="GO:0003700">
    <property type="term" value="F:DNA-binding transcription factor activity"/>
    <property type="evidence" value="ECO:0007669"/>
    <property type="project" value="InterPro"/>
</dbReference>
<dbReference type="Pfam" id="PF00392">
    <property type="entry name" value="GntR"/>
    <property type="match status" value="1"/>
</dbReference>
<evidence type="ECO:0000259" key="5">
    <source>
        <dbReference type="PROSITE" id="PS50949"/>
    </source>
</evidence>
<name>A0AA41FB38_9FIRM</name>
<dbReference type="InterPro" id="IPR036390">
    <property type="entry name" value="WH_DNA-bd_sf"/>
</dbReference>
<dbReference type="InterPro" id="IPR036388">
    <property type="entry name" value="WH-like_DNA-bd_sf"/>
</dbReference>
<proteinExistence type="predicted"/>
<dbReference type="Gene3D" id="1.20.120.530">
    <property type="entry name" value="GntR ligand-binding domain-like"/>
    <property type="match status" value="1"/>
</dbReference>
<keyword evidence="4" id="KW-0175">Coiled coil</keyword>
<dbReference type="PANTHER" id="PTHR43537:SF45">
    <property type="entry name" value="GNTR FAMILY REGULATORY PROTEIN"/>
    <property type="match status" value="1"/>
</dbReference>
<dbReference type="PANTHER" id="PTHR43537">
    <property type="entry name" value="TRANSCRIPTIONAL REGULATOR, GNTR FAMILY"/>
    <property type="match status" value="1"/>
</dbReference>
<protein>
    <submittedName>
        <fullName evidence="6">FCD domain-containing protein</fullName>
    </submittedName>
</protein>
<dbReference type="SUPFAM" id="SSF46785">
    <property type="entry name" value="Winged helix' DNA-binding domain"/>
    <property type="match status" value="1"/>
</dbReference>
<keyword evidence="2" id="KW-0238">DNA-binding</keyword>
<dbReference type="InterPro" id="IPR008920">
    <property type="entry name" value="TF_FadR/GntR_C"/>
</dbReference>
<dbReference type="SMART" id="SM00345">
    <property type="entry name" value="HTH_GNTR"/>
    <property type="match status" value="1"/>
</dbReference>
<dbReference type="AlphaFoldDB" id="A0AA41FB38"/>
<evidence type="ECO:0000256" key="1">
    <source>
        <dbReference type="ARBA" id="ARBA00023015"/>
    </source>
</evidence>
<evidence type="ECO:0000256" key="3">
    <source>
        <dbReference type="ARBA" id="ARBA00023163"/>
    </source>
</evidence>
<dbReference type="Gene3D" id="1.10.10.10">
    <property type="entry name" value="Winged helix-like DNA-binding domain superfamily/Winged helix DNA-binding domain"/>
    <property type="match status" value="1"/>
</dbReference>
<feature type="coiled-coil region" evidence="4">
    <location>
        <begin position="178"/>
        <end position="205"/>
    </location>
</feature>
<dbReference type="InterPro" id="IPR000524">
    <property type="entry name" value="Tscrpt_reg_HTH_GntR"/>
</dbReference>
<feature type="coiled-coil region" evidence="4">
    <location>
        <begin position="249"/>
        <end position="276"/>
    </location>
</feature>
<dbReference type="Proteomes" id="UP000708338">
    <property type="component" value="Unassembled WGS sequence"/>
</dbReference>
<feature type="domain" description="HTH gntR-type" evidence="5">
    <location>
        <begin position="80"/>
        <end position="153"/>
    </location>
</feature>
<evidence type="ECO:0000313" key="7">
    <source>
        <dbReference type="Proteomes" id="UP000708338"/>
    </source>
</evidence>
<evidence type="ECO:0000256" key="2">
    <source>
        <dbReference type="ARBA" id="ARBA00023125"/>
    </source>
</evidence>
<dbReference type="EMBL" id="WQPS01000003">
    <property type="protein sequence ID" value="MBT9808547.1"/>
    <property type="molecule type" value="Genomic_DNA"/>
</dbReference>
<keyword evidence="3" id="KW-0804">Transcription</keyword>
<evidence type="ECO:0000256" key="4">
    <source>
        <dbReference type="SAM" id="Coils"/>
    </source>
</evidence>
<dbReference type="GO" id="GO:0003677">
    <property type="term" value="F:DNA binding"/>
    <property type="evidence" value="ECO:0007669"/>
    <property type="project" value="UniProtKB-KW"/>
</dbReference>
<organism evidence="6 7">
    <name type="scientific">Enterocloster citroniae</name>
    <dbReference type="NCBI Taxonomy" id="358743"/>
    <lineage>
        <taxon>Bacteria</taxon>
        <taxon>Bacillati</taxon>
        <taxon>Bacillota</taxon>
        <taxon>Clostridia</taxon>
        <taxon>Lachnospirales</taxon>
        <taxon>Lachnospiraceae</taxon>
        <taxon>Enterocloster</taxon>
    </lineage>
</organism>
<accession>A0AA41FB38</accession>
<dbReference type="SUPFAM" id="SSF48008">
    <property type="entry name" value="GntR ligand-binding domain-like"/>
    <property type="match status" value="1"/>
</dbReference>
<dbReference type="InterPro" id="IPR011711">
    <property type="entry name" value="GntR_C"/>
</dbReference>
<comment type="caution">
    <text evidence="6">The sequence shown here is derived from an EMBL/GenBank/DDBJ whole genome shotgun (WGS) entry which is preliminary data.</text>
</comment>
<dbReference type="SMART" id="SM00895">
    <property type="entry name" value="FCD"/>
    <property type="match status" value="1"/>
</dbReference>
<keyword evidence="1" id="KW-0805">Transcription regulation</keyword>
<dbReference type="PROSITE" id="PS50949">
    <property type="entry name" value="HTH_GNTR"/>
    <property type="match status" value="1"/>
</dbReference>
<dbReference type="Pfam" id="PF07729">
    <property type="entry name" value="FCD"/>
    <property type="match status" value="1"/>
</dbReference>
<reference evidence="6" key="1">
    <citation type="journal article" date="2021" name="Gut Microbes">
        <title>A synthetic consortium of 100 gut commensals modulates the composition and function in a colon model of the microbiome of elderly subjects.</title>
        <authorList>
            <person name="Perez M."/>
            <person name="Ntemiri A."/>
            <person name="Tan H."/>
            <person name="Harris H.M.B."/>
            <person name="Roager H.M."/>
            <person name="Ribiere C."/>
            <person name="O'Toole P.W."/>
        </authorList>
    </citation>
    <scope>NUCLEOTIDE SEQUENCE</scope>
    <source>
        <strain evidence="6">MCC335</strain>
    </source>
</reference>
<gene>
    <name evidence="6" type="ORF">GPL26_02670</name>
</gene>
<evidence type="ECO:0000313" key="6">
    <source>
        <dbReference type="EMBL" id="MBT9808547.1"/>
    </source>
</evidence>